<proteinExistence type="inferred from homology"/>
<dbReference type="AlphaFoldDB" id="A0A2X1J8G5"/>
<dbReference type="PANTHER" id="PTHR43653">
    <property type="entry name" value="CYTOCHROME C ASSEMBLY PROTEIN-RELATED"/>
    <property type="match status" value="1"/>
</dbReference>
<dbReference type="GO" id="GO:0015232">
    <property type="term" value="F:heme transmembrane transporter activity"/>
    <property type="evidence" value="ECO:0007669"/>
    <property type="project" value="InterPro"/>
</dbReference>
<dbReference type="InterPro" id="IPR003567">
    <property type="entry name" value="Cyt_c_biogenesis"/>
</dbReference>
<dbReference type="InterPro" id="IPR002541">
    <property type="entry name" value="Cyt_c_assembly"/>
</dbReference>
<dbReference type="GO" id="GO:0020037">
    <property type="term" value="F:heme binding"/>
    <property type="evidence" value="ECO:0007669"/>
    <property type="project" value="InterPro"/>
</dbReference>
<organism evidence="4 5">
    <name type="scientific">Escherichia coli</name>
    <dbReference type="NCBI Taxonomy" id="562"/>
    <lineage>
        <taxon>Bacteria</taxon>
        <taxon>Pseudomonadati</taxon>
        <taxon>Pseudomonadota</taxon>
        <taxon>Gammaproteobacteria</taxon>
        <taxon>Enterobacterales</taxon>
        <taxon>Enterobacteriaceae</taxon>
        <taxon>Escherichia</taxon>
    </lineage>
</organism>
<accession>A0A2X1J8G5</accession>
<dbReference type="GO" id="GO:0016829">
    <property type="term" value="F:lyase activity"/>
    <property type="evidence" value="ECO:0007669"/>
    <property type="project" value="UniProtKB-KW"/>
</dbReference>
<feature type="domain" description="Cytochrome c assembly protein" evidence="3">
    <location>
        <begin position="2"/>
        <end position="82"/>
    </location>
</feature>
<comment type="similarity">
    <text evidence="1">Belongs to the CcmF/CycK/Ccl1/NrfE/CcsA family.</text>
</comment>
<dbReference type="Proteomes" id="UP000250561">
    <property type="component" value="Unassembled WGS sequence"/>
</dbReference>
<evidence type="ECO:0000313" key="5">
    <source>
        <dbReference type="Proteomes" id="UP000250561"/>
    </source>
</evidence>
<evidence type="ECO:0000259" key="3">
    <source>
        <dbReference type="Pfam" id="PF01578"/>
    </source>
</evidence>
<protein>
    <submittedName>
        <fullName evidence="4">Heme lyase subunit NrfE</fullName>
    </submittedName>
</protein>
<name>A0A2X1J8G5_ECOLX</name>
<dbReference type="GO" id="GO:0016020">
    <property type="term" value="C:membrane"/>
    <property type="evidence" value="ECO:0007669"/>
    <property type="project" value="InterPro"/>
</dbReference>
<evidence type="ECO:0000313" key="4">
    <source>
        <dbReference type="EMBL" id="SPW42623.1"/>
    </source>
</evidence>
<reference evidence="4 5" key="1">
    <citation type="submission" date="2018-06" db="EMBL/GenBank/DDBJ databases">
        <authorList>
            <consortium name="Pathogen Informatics"/>
            <person name="Doyle S."/>
        </authorList>
    </citation>
    <scope>NUCLEOTIDE SEQUENCE [LARGE SCALE GENOMIC DNA]</scope>
    <source>
        <strain evidence="4 5">NCTC11126</strain>
    </source>
</reference>
<dbReference type="Pfam" id="PF01578">
    <property type="entry name" value="Cytochrom_C_asm"/>
    <property type="match status" value="1"/>
</dbReference>
<dbReference type="EMBL" id="UARS01000005">
    <property type="protein sequence ID" value="SPW42623.1"/>
    <property type="molecule type" value="Genomic_DNA"/>
</dbReference>
<sequence>MVAASVALASLLRSEFDGACARICWRWALPGWSALTAGIILGSWWAYCELGWGGWWFWDPVGKRLFITLAFCHCAAAQFISDTSAGDFPPLVAAAGDSYSDAVAAGHLNCPFWHSGFGSCVRAG</sequence>
<dbReference type="GO" id="GO:0017004">
    <property type="term" value="P:cytochrome complex assembly"/>
    <property type="evidence" value="ECO:0007669"/>
    <property type="project" value="UniProtKB-KW"/>
</dbReference>
<dbReference type="PANTHER" id="PTHR43653:SF3">
    <property type="entry name" value="CYTOCHROME C-TYPE BIOGENESIS PROTEIN NRFE-RELATED"/>
    <property type="match status" value="1"/>
</dbReference>
<evidence type="ECO:0000256" key="2">
    <source>
        <dbReference type="ARBA" id="ARBA00022748"/>
    </source>
</evidence>
<keyword evidence="2" id="KW-0201">Cytochrome c-type biogenesis</keyword>
<keyword evidence="4" id="KW-0456">Lyase</keyword>
<gene>
    <name evidence="4" type="primary">ccmF_2</name>
    <name evidence="4" type="ORF">NCTC11126_02142</name>
</gene>
<evidence type="ECO:0000256" key="1">
    <source>
        <dbReference type="ARBA" id="ARBA00009186"/>
    </source>
</evidence>